<name>A0A0D7BVJ2_9AGAR</name>
<dbReference type="InterPro" id="IPR000754">
    <property type="entry name" value="Ribosomal_uS9"/>
</dbReference>
<evidence type="ECO:0000313" key="5">
    <source>
        <dbReference type="EMBL" id="KIY74452.1"/>
    </source>
</evidence>
<evidence type="ECO:0000256" key="1">
    <source>
        <dbReference type="ARBA" id="ARBA00005251"/>
    </source>
</evidence>
<dbReference type="AlphaFoldDB" id="A0A0D7BVJ2"/>
<dbReference type="PANTHER" id="PTHR21569:SF1">
    <property type="entry name" value="SMALL RIBOSOMAL SUBUNIT PROTEIN US9M"/>
    <property type="match status" value="1"/>
</dbReference>
<dbReference type="Pfam" id="PF00380">
    <property type="entry name" value="Ribosomal_S9"/>
    <property type="match status" value="1"/>
</dbReference>
<evidence type="ECO:0000256" key="2">
    <source>
        <dbReference type="ARBA" id="ARBA00022980"/>
    </source>
</evidence>
<keyword evidence="6" id="KW-1185">Reference proteome</keyword>
<dbReference type="Gene3D" id="3.30.230.10">
    <property type="match status" value="1"/>
</dbReference>
<dbReference type="GO" id="GO:0003723">
    <property type="term" value="F:RNA binding"/>
    <property type="evidence" value="ECO:0007669"/>
    <property type="project" value="TreeGrafter"/>
</dbReference>
<dbReference type="InterPro" id="IPR014721">
    <property type="entry name" value="Ribsml_uS5_D2-typ_fold_subgr"/>
</dbReference>
<dbReference type="GO" id="GO:0005763">
    <property type="term" value="C:mitochondrial small ribosomal subunit"/>
    <property type="evidence" value="ECO:0007669"/>
    <property type="project" value="TreeGrafter"/>
</dbReference>
<feature type="region of interest" description="Disordered" evidence="4">
    <location>
        <begin position="1"/>
        <end position="28"/>
    </location>
</feature>
<feature type="region of interest" description="Disordered" evidence="4">
    <location>
        <begin position="318"/>
        <end position="340"/>
    </location>
</feature>
<proteinExistence type="inferred from homology"/>
<comment type="similarity">
    <text evidence="1">Belongs to the universal ribosomal protein uS9 family.</text>
</comment>
<accession>A0A0D7BVJ2</accession>
<dbReference type="InterPro" id="IPR020568">
    <property type="entry name" value="Ribosomal_Su5_D2-typ_SF"/>
</dbReference>
<keyword evidence="2 5" id="KW-0689">Ribosomal protein</keyword>
<protein>
    <submittedName>
        <fullName evidence="5">SSU ribosomal protein S9P</fullName>
    </submittedName>
</protein>
<reference evidence="5 6" key="1">
    <citation type="journal article" date="2015" name="Fungal Genet. Biol.">
        <title>Evolution of novel wood decay mechanisms in Agaricales revealed by the genome sequences of Fistulina hepatica and Cylindrobasidium torrendii.</title>
        <authorList>
            <person name="Floudas D."/>
            <person name="Held B.W."/>
            <person name="Riley R."/>
            <person name="Nagy L.G."/>
            <person name="Koehler G."/>
            <person name="Ransdell A.S."/>
            <person name="Younus H."/>
            <person name="Chow J."/>
            <person name="Chiniquy J."/>
            <person name="Lipzen A."/>
            <person name="Tritt A."/>
            <person name="Sun H."/>
            <person name="Haridas S."/>
            <person name="LaButti K."/>
            <person name="Ohm R.A."/>
            <person name="Kues U."/>
            <person name="Blanchette R.A."/>
            <person name="Grigoriev I.V."/>
            <person name="Minto R.E."/>
            <person name="Hibbett D.S."/>
        </authorList>
    </citation>
    <scope>NUCLEOTIDE SEQUENCE [LARGE SCALE GENOMIC DNA]</scope>
    <source>
        <strain evidence="5 6">FP15055 ss-10</strain>
    </source>
</reference>
<organism evidence="5 6">
    <name type="scientific">Cylindrobasidium torrendii FP15055 ss-10</name>
    <dbReference type="NCBI Taxonomy" id="1314674"/>
    <lineage>
        <taxon>Eukaryota</taxon>
        <taxon>Fungi</taxon>
        <taxon>Dikarya</taxon>
        <taxon>Basidiomycota</taxon>
        <taxon>Agaricomycotina</taxon>
        <taxon>Agaricomycetes</taxon>
        <taxon>Agaricomycetidae</taxon>
        <taxon>Agaricales</taxon>
        <taxon>Marasmiineae</taxon>
        <taxon>Physalacriaceae</taxon>
        <taxon>Cylindrobasidium</taxon>
    </lineage>
</organism>
<evidence type="ECO:0000256" key="4">
    <source>
        <dbReference type="SAM" id="MobiDB-lite"/>
    </source>
</evidence>
<keyword evidence="3" id="KW-0687">Ribonucleoprotein</keyword>
<evidence type="ECO:0000256" key="3">
    <source>
        <dbReference type="ARBA" id="ARBA00023274"/>
    </source>
</evidence>
<dbReference type="OrthoDB" id="10254627at2759"/>
<gene>
    <name evidence="5" type="ORF">CYLTODRAFT_340231</name>
</gene>
<dbReference type="EMBL" id="KN880431">
    <property type="protein sequence ID" value="KIY74452.1"/>
    <property type="molecule type" value="Genomic_DNA"/>
</dbReference>
<dbReference type="PANTHER" id="PTHR21569">
    <property type="entry name" value="RIBOSOMAL PROTEIN S9"/>
    <property type="match status" value="1"/>
</dbReference>
<sequence length="340" mass="38131">MDNLDEQTDDHPDDGHPYNLFSEDPEHELDEEDAYKILDKWDRSQRSIPLRPETPGFYTGRDRYYDTLWKLRAACGSAKNTLKIMQLWPLPTFARASLVPLPAVWADLATMNQVGGMRINRTRYSTLLNVLAEMHELLRISISAGVQDIADTLESLMTMFEGSEQRKLAIANAGKVHQKTLDRFGRSYNVGRRKTSSARVWIIPTRLGTVTAPTGADQFGGEGNTASAAEPPIPTTTVLVNNLPLHHYFPNSLERERVTYPLRVAGVLGKYNIFALARGGGHTGQSGAIAHGIANGLTTHDIQLYRVLKKAGLLRRDPRQVERKKTNRPSARSGYRWTKR</sequence>
<evidence type="ECO:0000313" key="6">
    <source>
        <dbReference type="Proteomes" id="UP000054007"/>
    </source>
</evidence>
<dbReference type="GO" id="GO:0006412">
    <property type="term" value="P:translation"/>
    <property type="evidence" value="ECO:0007669"/>
    <property type="project" value="InterPro"/>
</dbReference>
<dbReference type="Proteomes" id="UP000054007">
    <property type="component" value="Unassembled WGS sequence"/>
</dbReference>
<dbReference type="SUPFAM" id="SSF54211">
    <property type="entry name" value="Ribosomal protein S5 domain 2-like"/>
    <property type="match status" value="1"/>
</dbReference>
<dbReference type="STRING" id="1314674.A0A0D7BVJ2"/>
<dbReference type="GO" id="GO:0003735">
    <property type="term" value="F:structural constituent of ribosome"/>
    <property type="evidence" value="ECO:0007669"/>
    <property type="project" value="InterPro"/>
</dbReference>